<dbReference type="RefSeq" id="WP_229886005.1">
    <property type="nucleotide sequence ID" value="NZ_BMVX01000003.1"/>
</dbReference>
<organism evidence="2 3">
    <name type="scientific">Streptomyces subrutilus</name>
    <dbReference type="NCBI Taxonomy" id="36818"/>
    <lineage>
        <taxon>Bacteria</taxon>
        <taxon>Bacillati</taxon>
        <taxon>Actinomycetota</taxon>
        <taxon>Actinomycetes</taxon>
        <taxon>Kitasatosporales</taxon>
        <taxon>Streptomycetaceae</taxon>
        <taxon>Streptomyces</taxon>
    </lineage>
</organism>
<protein>
    <submittedName>
        <fullName evidence="2">Uncharacterized protein</fullName>
    </submittedName>
</protein>
<reference evidence="2" key="1">
    <citation type="journal article" date="2014" name="Int. J. Syst. Evol. Microbiol.">
        <title>Complete genome sequence of Corynebacterium casei LMG S-19264T (=DSM 44701T), isolated from a smear-ripened cheese.</title>
        <authorList>
            <consortium name="US DOE Joint Genome Institute (JGI-PGF)"/>
            <person name="Walter F."/>
            <person name="Albersmeier A."/>
            <person name="Kalinowski J."/>
            <person name="Ruckert C."/>
        </authorList>
    </citation>
    <scope>NUCLEOTIDE SEQUENCE</scope>
    <source>
        <strain evidence="2">JCM 4834</strain>
    </source>
</reference>
<comment type="caution">
    <text evidence="2">The sequence shown here is derived from an EMBL/GenBank/DDBJ whole genome shotgun (WGS) entry which is preliminary data.</text>
</comment>
<evidence type="ECO:0000313" key="3">
    <source>
        <dbReference type="Proteomes" id="UP000634660"/>
    </source>
</evidence>
<dbReference type="AlphaFoldDB" id="A0A918QJ32"/>
<proteinExistence type="predicted"/>
<keyword evidence="1" id="KW-0812">Transmembrane</keyword>
<dbReference type="Proteomes" id="UP000634660">
    <property type="component" value="Unassembled WGS sequence"/>
</dbReference>
<keyword evidence="1" id="KW-1133">Transmembrane helix</keyword>
<feature type="transmembrane region" description="Helical" evidence="1">
    <location>
        <begin position="39"/>
        <end position="66"/>
    </location>
</feature>
<accession>A0A918QJ32</accession>
<evidence type="ECO:0000256" key="1">
    <source>
        <dbReference type="SAM" id="Phobius"/>
    </source>
</evidence>
<reference evidence="2" key="2">
    <citation type="submission" date="2020-09" db="EMBL/GenBank/DDBJ databases">
        <authorList>
            <person name="Sun Q."/>
            <person name="Ohkuma M."/>
        </authorList>
    </citation>
    <scope>NUCLEOTIDE SEQUENCE</scope>
    <source>
        <strain evidence="2">JCM 4834</strain>
    </source>
</reference>
<gene>
    <name evidence="2" type="ORF">GCM10010371_11340</name>
</gene>
<name>A0A918QJ32_9ACTN</name>
<keyword evidence="1" id="KW-0472">Membrane</keyword>
<sequence length="97" mass="10135">MSDASKRTLRTLVQTALALAVLLPAVIDASGLPATLPWVAGALAAAGALTRVMALPGVQAVLPGWLRTEWPYDRDRDLLALATRPESATGSEEGDRA</sequence>
<evidence type="ECO:0000313" key="2">
    <source>
        <dbReference type="EMBL" id="GGZ53531.1"/>
    </source>
</evidence>
<dbReference type="EMBL" id="BMVX01000003">
    <property type="protein sequence ID" value="GGZ53531.1"/>
    <property type="molecule type" value="Genomic_DNA"/>
</dbReference>